<evidence type="ECO:0000259" key="2">
    <source>
        <dbReference type="Pfam" id="PF18203"/>
    </source>
</evidence>
<feature type="signal peptide" evidence="1">
    <location>
        <begin position="1"/>
        <end position="20"/>
    </location>
</feature>
<evidence type="ECO:0000256" key="1">
    <source>
        <dbReference type="SAM" id="SignalP"/>
    </source>
</evidence>
<gene>
    <name evidence="3" type="ORF">HNP33_001090</name>
</gene>
<dbReference type="Proteomes" id="UP000562492">
    <property type="component" value="Unassembled WGS sequence"/>
</dbReference>
<proteinExistence type="predicted"/>
<dbReference type="InterPro" id="IPR026442">
    <property type="entry name" value="IPTL_CTERM"/>
</dbReference>
<sequence length="399" mass="41369">MKKHNLAMGAILFATFHAYGAEITVTANSNYFANWSFSDFQPPAQSLYYYDGSGNRGANALPTGGGQNVGALAGNPLTWTVPEQDATKITAGVFTTNRNTFGTNLPAGLFGSVPTPNPGQGFLNRGIGQFSTAKPFAPGTTFFFQDFDNTETAEYRFYDCAGVQVDAGDFDFLKISTINTPNHSLQGSAPNRYWTASAVVANDPNTVSGITIKANNVCRIDISGTRPAGTGGSVNYFLGSPPNVVPTAAPAISGTMQVGSVVTGTYAYADNESDVENPTGTTYKFVTSPNASIASSSEGTTVASGTTGGASANVPYTLAGADVNMYIYYCVTPAAQTGASPGVEVCTAASGPVADKPTPPVPPTPAAPANVPTLGEWGVMGLSSLIAMFGLLRMRRRQS</sequence>
<dbReference type="EMBL" id="JACHKZ010000005">
    <property type="protein sequence ID" value="MBB6577039.1"/>
    <property type="molecule type" value="Genomic_DNA"/>
</dbReference>
<comment type="caution">
    <text evidence="3">The sequence shown here is derived from an EMBL/GenBank/DDBJ whole genome shotgun (WGS) entry which is preliminary data.</text>
</comment>
<name>A0ABR6RD06_9BURK</name>
<accession>A0ABR6RD06</accession>
<feature type="chain" id="PRO_5045675653" description="IPTL-CTERM protein sorting domain-containing protein" evidence="1">
    <location>
        <begin position="21"/>
        <end position="399"/>
    </location>
</feature>
<organism evidence="3 4">
    <name type="scientific">Comamonas odontotermitis</name>
    <dbReference type="NCBI Taxonomy" id="379895"/>
    <lineage>
        <taxon>Bacteria</taxon>
        <taxon>Pseudomonadati</taxon>
        <taxon>Pseudomonadota</taxon>
        <taxon>Betaproteobacteria</taxon>
        <taxon>Burkholderiales</taxon>
        <taxon>Comamonadaceae</taxon>
        <taxon>Comamonas</taxon>
    </lineage>
</organism>
<protein>
    <recommendedName>
        <fullName evidence="2">IPTL-CTERM protein sorting domain-containing protein</fullName>
    </recommendedName>
</protein>
<dbReference type="RefSeq" id="WP_233464403.1">
    <property type="nucleotide sequence ID" value="NZ_JACHKZ010000005.1"/>
</dbReference>
<evidence type="ECO:0000313" key="4">
    <source>
        <dbReference type="Proteomes" id="UP000562492"/>
    </source>
</evidence>
<dbReference type="Pfam" id="PF18203">
    <property type="entry name" value="IPTL-CTERM"/>
    <property type="match status" value="1"/>
</dbReference>
<feature type="domain" description="IPTL-CTERM protein sorting" evidence="2">
    <location>
        <begin position="371"/>
        <end position="396"/>
    </location>
</feature>
<evidence type="ECO:0000313" key="3">
    <source>
        <dbReference type="EMBL" id="MBB6577039.1"/>
    </source>
</evidence>
<dbReference type="NCBIfam" id="TIGR04174">
    <property type="entry name" value="IPTL_CTERM"/>
    <property type="match status" value="1"/>
</dbReference>
<dbReference type="Gene3D" id="2.60.40.2700">
    <property type="match status" value="1"/>
</dbReference>
<keyword evidence="4" id="KW-1185">Reference proteome</keyword>
<keyword evidence="1" id="KW-0732">Signal</keyword>
<reference evidence="3 4" key="1">
    <citation type="submission" date="2020-08" db="EMBL/GenBank/DDBJ databases">
        <title>Functional genomics of gut bacteria from endangered species of beetles.</title>
        <authorList>
            <person name="Carlos-Shanley C."/>
        </authorList>
    </citation>
    <scope>NUCLEOTIDE SEQUENCE [LARGE SCALE GENOMIC DNA]</scope>
    <source>
        <strain evidence="3 4">S00124</strain>
    </source>
</reference>